<name>A0AAV6VKB8_9ARAC</name>
<dbReference type="InterPro" id="IPR011990">
    <property type="entry name" value="TPR-like_helical_dom_sf"/>
</dbReference>
<comment type="subcellular location">
    <subcellularLocation>
        <location evidence="1">Cytoplasm</location>
        <location evidence="1">Cytoskeleton</location>
    </subcellularLocation>
</comment>
<keyword evidence="5" id="KW-0802">TPR repeat</keyword>
<evidence type="ECO:0000256" key="8">
    <source>
        <dbReference type="ARBA" id="ARBA00041958"/>
    </source>
</evidence>
<comment type="caution">
    <text evidence="9">The sequence shown here is derived from an EMBL/GenBank/DDBJ whole genome shotgun (WGS) entry which is preliminary data.</text>
</comment>
<dbReference type="EMBL" id="JAFNEN010000059">
    <property type="protein sequence ID" value="KAG8197077.1"/>
    <property type="molecule type" value="Genomic_DNA"/>
</dbReference>
<dbReference type="Pfam" id="PF21033">
    <property type="entry name" value="RMD1-3"/>
    <property type="match status" value="1"/>
</dbReference>
<keyword evidence="10" id="KW-1185">Reference proteome</keyword>
<evidence type="ECO:0000256" key="2">
    <source>
        <dbReference type="ARBA" id="ARBA00011375"/>
    </source>
</evidence>
<dbReference type="PANTHER" id="PTHR16056">
    <property type="entry name" value="REGULATOR OF MICROTUBULE DYNAMICS PROTEIN"/>
    <property type="match status" value="1"/>
</dbReference>
<evidence type="ECO:0000313" key="10">
    <source>
        <dbReference type="Proteomes" id="UP000827092"/>
    </source>
</evidence>
<evidence type="ECO:0000256" key="3">
    <source>
        <dbReference type="ARBA" id="ARBA00022490"/>
    </source>
</evidence>
<dbReference type="GO" id="GO:0005739">
    <property type="term" value="C:mitochondrion"/>
    <property type="evidence" value="ECO:0007669"/>
    <property type="project" value="TreeGrafter"/>
</dbReference>
<dbReference type="GO" id="GO:0008017">
    <property type="term" value="F:microtubule binding"/>
    <property type="evidence" value="ECO:0007669"/>
    <property type="project" value="TreeGrafter"/>
</dbReference>
<evidence type="ECO:0000256" key="4">
    <source>
        <dbReference type="ARBA" id="ARBA00022737"/>
    </source>
</evidence>
<keyword evidence="4" id="KW-0677">Repeat</keyword>
<sequence length="300" mass="34647">MQGRTAKNFTNLALIAAQTRKNFFIGNSPKHIYFRINKHIKSQFSASNCILSFLPGLFLVKAMSKTDKTETNKVIKVADELYNDAKYEELYSVLDVHRDSQEPEILWRLARAVFEKCRNVKENNEKLSCYEDALQLVDKALEINEGCSAAHKWRAIVLDYVWQCKSTKGRIIHSFDVKKHMERAVELNPQDSTSYYLLGKWCYTFADMPWYQRQVAAAIFASPPTSSYEEALRYFEKAESISPSFYSMNLLMIGKCFLNINETDKGVVYIKKAMNYPIKTPDDKEAHDEAEKILQKLNAL</sequence>
<dbReference type="InterPro" id="IPR049039">
    <property type="entry name" value="RMD1-3_a_helical_rpt"/>
</dbReference>
<accession>A0AAV6VKB8</accession>
<protein>
    <recommendedName>
        <fullName evidence="7">Regulator of microtubule dynamics protein 1</fullName>
    </recommendedName>
    <alternativeName>
        <fullName evidence="8">Protein FAM82B</fullName>
    </alternativeName>
</protein>
<comment type="subunit">
    <text evidence="2">Interacts with microtubules.</text>
</comment>
<dbReference type="AlphaFoldDB" id="A0AAV6VKB8"/>
<dbReference type="Gene3D" id="1.25.40.10">
    <property type="entry name" value="Tetratricopeptide repeat domain"/>
    <property type="match status" value="1"/>
</dbReference>
<organism evidence="9 10">
    <name type="scientific">Oedothorax gibbosus</name>
    <dbReference type="NCBI Taxonomy" id="931172"/>
    <lineage>
        <taxon>Eukaryota</taxon>
        <taxon>Metazoa</taxon>
        <taxon>Ecdysozoa</taxon>
        <taxon>Arthropoda</taxon>
        <taxon>Chelicerata</taxon>
        <taxon>Arachnida</taxon>
        <taxon>Araneae</taxon>
        <taxon>Araneomorphae</taxon>
        <taxon>Entelegynae</taxon>
        <taxon>Araneoidea</taxon>
        <taxon>Linyphiidae</taxon>
        <taxon>Erigoninae</taxon>
        <taxon>Oedothorax</taxon>
    </lineage>
</organism>
<evidence type="ECO:0000256" key="1">
    <source>
        <dbReference type="ARBA" id="ARBA00004245"/>
    </source>
</evidence>
<evidence type="ECO:0000256" key="7">
    <source>
        <dbReference type="ARBA" id="ARBA00039966"/>
    </source>
</evidence>
<evidence type="ECO:0000256" key="6">
    <source>
        <dbReference type="ARBA" id="ARBA00023212"/>
    </source>
</evidence>
<evidence type="ECO:0000313" key="9">
    <source>
        <dbReference type="EMBL" id="KAG8197077.1"/>
    </source>
</evidence>
<reference evidence="9 10" key="1">
    <citation type="journal article" date="2022" name="Nat. Ecol. Evol.">
        <title>A masculinizing supergene underlies an exaggerated male reproductive morph in a spider.</title>
        <authorList>
            <person name="Hendrickx F."/>
            <person name="De Corte Z."/>
            <person name="Sonet G."/>
            <person name="Van Belleghem S.M."/>
            <person name="Kostlbacher S."/>
            <person name="Vangestel C."/>
        </authorList>
    </citation>
    <scope>NUCLEOTIDE SEQUENCE [LARGE SCALE GENOMIC DNA]</scope>
    <source>
        <strain evidence="9">W744_W776</strain>
    </source>
</reference>
<evidence type="ECO:0000256" key="5">
    <source>
        <dbReference type="ARBA" id="ARBA00022803"/>
    </source>
</evidence>
<dbReference type="Proteomes" id="UP000827092">
    <property type="component" value="Unassembled WGS sequence"/>
</dbReference>
<dbReference type="SUPFAM" id="SSF48452">
    <property type="entry name" value="TPR-like"/>
    <property type="match status" value="1"/>
</dbReference>
<proteinExistence type="predicted"/>
<dbReference type="GO" id="GO:0005876">
    <property type="term" value="C:spindle microtubule"/>
    <property type="evidence" value="ECO:0007669"/>
    <property type="project" value="TreeGrafter"/>
</dbReference>
<gene>
    <name evidence="9" type="ORF">JTE90_004344</name>
</gene>
<keyword evidence="3" id="KW-0963">Cytoplasm</keyword>
<dbReference type="PANTHER" id="PTHR16056:SF16">
    <property type="entry name" value="REGULATOR OF MICROTUBULE DYNAMICS PROTEIN 1"/>
    <property type="match status" value="1"/>
</dbReference>
<keyword evidence="6" id="KW-0206">Cytoskeleton</keyword>
<dbReference type="GO" id="GO:0097431">
    <property type="term" value="C:mitotic spindle pole"/>
    <property type="evidence" value="ECO:0007669"/>
    <property type="project" value="TreeGrafter"/>
</dbReference>